<dbReference type="GO" id="GO:0016020">
    <property type="term" value="C:membrane"/>
    <property type="evidence" value="ECO:0007669"/>
    <property type="project" value="UniProtKB-SubCell"/>
</dbReference>
<comment type="subcellular location">
    <subcellularLocation>
        <location evidence="1">Membrane</location>
        <topology evidence="1">Multi-pass membrane protein</topology>
    </subcellularLocation>
</comment>
<evidence type="ECO:0000256" key="2">
    <source>
        <dbReference type="ARBA" id="ARBA00006464"/>
    </source>
</evidence>
<evidence type="ECO:0000256" key="1">
    <source>
        <dbReference type="ARBA" id="ARBA00004141"/>
    </source>
</evidence>
<dbReference type="InterPro" id="IPR017475">
    <property type="entry name" value="EPS_sugar_tfrase"/>
</dbReference>
<dbReference type="Pfam" id="PF13727">
    <property type="entry name" value="CoA_binding_3"/>
    <property type="match status" value="1"/>
</dbReference>
<dbReference type="RefSeq" id="WP_092792880.1">
    <property type="nucleotide sequence ID" value="NZ_FNXF01000006.1"/>
</dbReference>
<evidence type="ECO:0000256" key="6">
    <source>
        <dbReference type="ARBA" id="ARBA00023136"/>
    </source>
</evidence>
<keyword evidence="4 7" id="KW-0812">Transmembrane</keyword>
<dbReference type="EMBL" id="FNXF01000006">
    <property type="protein sequence ID" value="SEH89253.1"/>
    <property type="molecule type" value="Genomic_DNA"/>
</dbReference>
<reference evidence="10" key="1">
    <citation type="submission" date="2016-10" db="EMBL/GenBank/DDBJ databases">
        <authorList>
            <person name="Varghese N."/>
            <person name="Submissions S."/>
        </authorList>
    </citation>
    <scope>NUCLEOTIDE SEQUENCE [LARGE SCALE GENOMIC DNA]</scope>
    <source>
        <strain evidence="10">DSM 17616</strain>
    </source>
</reference>
<evidence type="ECO:0000259" key="8">
    <source>
        <dbReference type="Pfam" id="PF02397"/>
    </source>
</evidence>
<keyword evidence="5 7" id="KW-1133">Transmembrane helix</keyword>
<evidence type="ECO:0000313" key="10">
    <source>
        <dbReference type="Proteomes" id="UP000199371"/>
    </source>
</evidence>
<name>A0A1H6LWL3_9GAMM</name>
<feature type="domain" description="Bacterial sugar transferase" evidence="8">
    <location>
        <begin position="275"/>
        <end position="458"/>
    </location>
</feature>
<dbReference type="InterPro" id="IPR036291">
    <property type="entry name" value="NAD(P)-bd_dom_sf"/>
</dbReference>
<dbReference type="Proteomes" id="UP000199371">
    <property type="component" value="Unassembled WGS sequence"/>
</dbReference>
<sequence length="465" mass="52865">MTNSILRYEQPGSSVVYRFIDLMILCGVFLASMHLYGVPLDKDYLILLSVSLAIYSYLAESVQLYRSWRAGRFSHMLMHVATIHTVSFLLIVAGLFLLKEAESFSRLALVSWYLGGLMVLVLWRVSARAIKTWRRKRGLSLQQVAIIGLTPSGLALHNEIEQHFELGFNCIGFFDDRPPERVDDLPTESLLGSVEDAVEMARAGKLVKIYICLPMMAEKRIADIISRLGDTTSDVLIVPDFLFKNLMHARIGNVGSIDTISVFESPMFGFQSFYKRSFDILFSGTVLLLISPLLLMIAAAIKLTSKGPVLFRQDRYGLDGKRIGVYKFRSMKVMENGGAVTQAKRNDSRVTAVGAFLRRTSLDELPQFFNVLLGEMSVVGPRPHAVAHNEEYRKQVAYYMLRHKVRPGITGWAQINGWRGETDTLEKMEMRVKYDLDYIRNWSLFFDVRIVFKTVFKGFVDKNAY</sequence>
<proteinExistence type="inferred from homology"/>
<evidence type="ECO:0000256" key="5">
    <source>
        <dbReference type="ARBA" id="ARBA00022989"/>
    </source>
</evidence>
<organism evidence="9 10">
    <name type="scientific">Rheinheimera pacifica</name>
    <dbReference type="NCBI Taxonomy" id="173990"/>
    <lineage>
        <taxon>Bacteria</taxon>
        <taxon>Pseudomonadati</taxon>
        <taxon>Pseudomonadota</taxon>
        <taxon>Gammaproteobacteria</taxon>
        <taxon>Chromatiales</taxon>
        <taxon>Chromatiaceae</taxon>
        <taxon>Rheinheimera</taxon>
    </lineage>
</organism>
<evidence type="ECO:0000256" key="4">
    <source>
        <dbReference type="ARBA" id="ARBA00022692"/>
    </source>
</evidence>
<dbReference type="InterPro" id="IPR003362">
    <property type="entry name" value="Bact_transf"/>
</dbReference>
<dbReference type="OrthoDB" id="9808602at2"/>
<dbReference type="GO" id="GO:0009242">
    <property type="term" value="P:colanic acid biosynthetic process"/>
    <property type="evidence" value="ECO:0007669"/>
    <property type="project" value="TreeGrafter"/>
</dbReference>
<keyword evidence="10" id="KW-1185">Reference proteome</keyword>
<gene>
    <name evidence="9" type="ORF">SAMN05660691_02002</name>
</gene>
<keyword evidence="6 7" id="KW-0472">Membrane</keyword>
<dbReference type="STRING" id="173990.SAMN05660691_02002"/>
<dbReference type="SUPFAM" id="SSF51735">
    <property type="entry name" value="NAD(P)-binding Rossmann-fold domains"/>
    <property type="match status" value="1"/>
</dbReference>
<dbReference type="PANTHER" id="PTHR30576">
    <property type="entry name" value="COLANIC BIOSYNTHESIS UDP-GLUCOSE LIPID CARRIER TRANSFERASE"/>
    <property type="match status" value="1"/>
</dbReference>
<feature type="transmembrane region" description="Helical" evidence="7">
    <location>
        <begin position="110"/>
        <end position="127"/>
    </location>
</feature>
<evidence type="ECO:0000256" key="7">
    <source>
        <dbReference type="SAM" id="Phobius"/>
    </source>
</evidence>
<feature type="transmembrane region" description="Helical" evidence="7">
    <location>
        <begin position="15"/>
        <end position="38"/>
    </location>
</feature>
<dbReference type="Pfam" id="PF02397">
    <property type="entry name" value="Bac_transf"/>
    <property type="match status" value="1"/>
</dbReference>
<dbReference type="PANTHER" id="PTHR30576:SF21">
    <property type="entry name" value="UDP-GLUCOSE:UNDECAPRENYL-PHOSPHATE GLUCOSE-1-PHOSPHATE TRANSFERASE"/>
    <property type="match status" value="1"/>
</dbReference>
<dbReference type="NCBIfam" id="TIGR03025">
    <property type="entry name" value="EPS_sugtrans"/>
    <property type="match status" value="1"/>
</dbReference>
<evidence type="ECO:0000256" key="3">
    <source>
        <dbReference type="ARBA" id="ARBA00022679"/>
    </source>
</evidence>
<evidence type="ECO:0000313" key="9">
    <source>
        <dbReference type="EMBL" id="SEH89253.1"/>
    </source>
</evidence>
<dbReference type="Gene3D" id="3.40.50.720">
    <property type="entry name" value="NAD(P)-binding Rossmann-like Domain"/>
    <property type="match status" value="1"/>
</dbReference>
<dbReference type="InterPro" id="IPR017473">
    <property type="entry name" value="Undecaprenyl-P_gluc_Ptfrase"/>
</dbReference>
<protein>
    <submittedName>
        <fullName evidence="9">Putative colanic acid biosysnthesis UDP-glucose lipid carrier transferase</fullName>
    </submittedName>
</protein>
<feature type="transmembrane region" description="Helical" evidence="7">
    <location>
        <begin position="77"/>
        <end position="98"/>
    </location>
</feature>
<dbReference type="GO" id="GO:0089702">
    <property type="term" value="F:undecaprenyl-phosphate glucose phosphotransferase activity"/>
    <property type="evidence" value="ECO:0007669"/>
    <property type="project" value="TreeGrafter"/>
</dbReference>
<feature type="transmembrane region" description="Helical" evidence="7">
    <location>
        <begin position="280"/>
        <end position="301"/>
    </location>
</feature>
<dbReference type="AlphaFoldDB" id="A0A1H6LWL3"/>
<feature type="transmembrane region" description="Helical" evidence="7">
    <location>
        <begin position="44"/>
        <end position="65"/>
    </location>
</feature>
<dbReference type="NCBIfam" id="TIGR03023">
    <property type="entry name" value="WcaJ_sugtrans"/>
    <property type="match status" value="1"/>
</dbReference>
<accession>A0A1H6LWL3</accession>
<keyword evidence="3 9" id="KW-0808">Transferase</keyword>
<comment type="similarity">
    <text evidence="2">Belongs to the bacterial sugar transferase family.</text>
</comment>